<protein>
    <submittedName>
        <fullName evidence="4">Uncharacterized protein</fullName>
    </submittedName>
</protein>
<reference evidence="4 5" key="1">
    <citation type="submission" date="2021-06" db="EMBL/GenBank/DDBJ databases">
        <authorList>
            <person name="Palmer J.M."/>
        </authorList>
    </citation>
    <scope>NUCLEOTIDE SEQUENCE [LARGE SCALE GENOMIC DNA]</scope>
    <source>
        <strain evidence="4 5">GA_2019</strain>
        <tissue evidence="4">Muscle</tissue>
    </source>
</reference>
<evidence type="ECO:0000313" key="4">
    <source>
        <dbReference type="EMBL" id="MEQ2167120.1"/>
    </source>
</evidence>
<dbReference type="PANTHER" id="PTHR24023:SF1082">
    <property type="entry name" value="COLLAGEN TRIPLE HELIX REPEAT"/>
    <property type="match status" value="1"/>
</dbReference>
<dbReference type="EMBL" id="JAHRIO010030011">
    <property type="protein sequence ID" value="MEQ2167120.1"/>
    <property type="molecule type" value="Genomic_DNA"/>
</dbReference>
<gene>
    <name evidence="4" type="ORF">GOODEAATRI_000878</name>
</gene>
<organism evidence="4 5">
    <name type="scientific">Goodea atripinnis</name>
    <dbReference type="NCBI Taxonomy" id="208336"/>
    <lineage>
        <taxon>Eukaryota</taxon>
        <taxon>Metazoa</taxon>
        <taxon>Chordata</taxon>
        <taxon>Craniata</taxon>
        <taxon>Vertebrata</taxon>
        <taxon>Euteleostomi</taxon>
        <taxon>Actinopterygii</taxon>
        <taxon>Neopterygii</taxon>
        <taxon>Teleostei</taxon>
        <taxon>Neoteleostei</taxon>
        <taxon>Acanthomorphata</taxon>
        <taxon>Ovalentaria</taxon>
        <taxon>Atherinomorphae</taxon>
        <taxon>Cyprinodontiformes</taxon>
        <taxon>Goodeidae</taxon>
        <taxon>Goodea</taxon>
    </lineage>
</organism>
<comment type="subcellular location">
    <subcellularLocation>
        <location evidence="1">Secreted</location>
        <location evidence="1">Extracellular space</location>
        <location evidence="1">Extracellular matrix</location>
    </subcellularLocation>
</comment>
<sequence length="418" mass="44240">MKTLFQGEPGDPGLSGSDGPKGVRGDPGELISSGSPWPDDFCYFKQMGCTNWKVSGYGFLYLSRHFKVVFLDPLDPQDSMDLRGAEAPLDPKDHVSDYVGGESSDHGECNCSSEMFPRGLPGPAGEPGDAGMTGEFGYDGDIGEPGPRGANGLPGSTGPYGFQGPKGRKGETGVARQKGENLETKGSLDGPVHLVLLGLWEYQVKTLQVSKDSMVHPEMKASPATMEFREHLEVRVSKVAKVCQALMALTVFQGNPAMKKVSMEIQVHRACQGLRECQGHLETEVFKALKECRATRGITGFDGIEGVKGESGGPGTVGYPGYPGLKGLYGLDGLKGQKGVQGTPGLDFVGPAGETGVKGRKGESGIPNSQPGAPGPEGLKGFQGPQGEPKSLSAAHATCMFLRDFTSIKPDTMFHLFR</sequence>
<dbReference type="Pfam" id="PF01391">
    <property type="entry name" value="Collagen"/>
    <property type="match status" value="2"/>
</dbReference>
<feature type="region of interest" description="Disordered" evidence="3">
    <location>
        <begin position="143"/>
        <end position="174"/>
    </location>
</feature>
<accession>A0ABV0N6V5</accession>
<dbReference type="InterPro" id="IPR008160">
    <property type="entry name" value="Collagen"/>
</dbReference>
<dbReference type="PANTHER" id="PTHR24023">
    <property type="entry name" value="COLLAGEN ALPHA"/>
    <property type="match status" value="1"/>
</dbReference>
<evidence type="ECO:0000256" key="3">
    <source>
        <dbReference type="SAM" id="MobiDB-lite"/>
    </source>
</evidence>
<keyword evidence="5" id="KW-1185">Reference proteome</keyword>
<keyword evidence="2" id="KW-0964">Secreted</keyword>
<feature type="region of interest" description="Disordered" evidence="3">
    <location>
        <begin position="343"/>
        <end position="391"/>
    </location>
</feature>
<evidence type="ECO:0000256" key="1">
    <source>
        <dbReference type="ARBA" id="ARBA00004498"/>
    </source>
</evidence>
<evidence type="ECO:0000313" key="5">
    <source>
        <dbReference type="Proteomes" id="UP001476798"/>
    </source>
</evidence>
<evidence type="ECO:0000256" key="2">
    <source>
        <dbReference type="ARBA" id="ARBA00022530"/>
    </source>
</evidence>
<name>A0ABV0N6V5_9TELE</name>
<dbReference type="InterPro" id="IPR050149">
    <property type="entry name" value="Collagen_superfamily"/>
</dbReference>
<keyword evidence="2" id="KW-0272">Extracellular matrix</keyword>
<proteinExistence type="predicted"/>
<comment type="caution">
    <text evidence="4">The sequence shown here is derived from an EMBL/GenBank/DDBJ whole genome shotgun (WGS) entry which is preliminary data.</text>
</comment>
<feature type="region of interest" description="Disordered" evidence="3">
    <location>
        <begin position="1"/>
        <end position="32"/>
    </location>
</feature>
<feature type="compositionally biased region" description="Low complexity" evidence="3">
    <location>
        <begin position="7"/>
        <end position="20"/>
    </location>
</feature>
<dbReference type="Proteomes" id="UP001476798">
    <property type="component" value="Unassembled WGS sequence"/>
</dbReference>